<name>A0A1J4MZS2_9ACTN</name>
<keyword evidence="5" id="KW-1185">Reference proteome</keyword>
<sequence length="207" mass="21854">MNPTKAKLMSAVTDLLKEDGIAGLSARAVADRAGVNQALVFYHFGTVMDLVDQACRAATDEAAASYRDELAEVTSLSELLALGRVLHERERAAGNITVMAQLLAGAQRDKTLAETGRYAMGRWNEEIEAAVARALEGSPVESVVDAPGLSRAISSAFVGLLMYDGVDRPGADAAFASLEQLGALVEVIEDLGPAARLVLRSRLKGRG</sequence>
<evidence type="ECO:0000256" key="2">
    <source>
        <dbReference type="PROSITE-ProRule" id="PRU00335"/>
    </source>
</evidence>
<comment type="caution">
    <text evidence="4">The sequence shown here is derived from an EMBL/GenBank/DDBJ whole genome shotgun (WGS) entry which is preliminary data.</text>
</comment>
<dbReference type="SUPFAM" id="SSF46689">
    <property type="entry name" value="Homeodomain-like"/>
    <property type="match status" value="1"/>
</dbReference>
<keyword evidence="1 2" id="KW-0238">DNA-binding</keyword>
<evidence type="ECO:0000313" key="4">
    <source>
        <dbReference type="EMBL" id="OIJ24821.1"/>
    </source>
</evidence>
<dbReference type="SUPFAM" id="SSF48498">
    <property type="entry name" value="Tetracyclin repressor-like, C-terminal domain"/>
    <property type="match status" value="1"/>
</dbReference>
<evidence type="ECO:0000256" key="1">
    <source>
        <dbReference type="ARBA" id="ARBA00023125"/>
    </source>
</evidence>
<organism evidence="4 5">
    <name type="scientific">Nocardioides luteus</name>
    <dbReference type="NCBI Taxonomy" id="1844"/>
    <lineage>
        <taxon>Bacteria</taxon>
        <taxon>Bacillati</taxon>
        <taxon>Actinomycetota</taxon>
        <taxon>Actinomycetes</taxon>
        <taxon>Propionibacteriales</taxon>
        <taxon>Nocardioidaceae</taxon>
        <taxon>Nocardioides</taxon>
    </lineage>
</organism>
<dbReference type="InterPro" id="IPR036271">
    <property type="entry name" value="Tet_transcr_reg_TetR-rel_C_sf"/>
</dbReference>
<dbReference type="GO" id="GO:0003677">
    <property type="term" value="F:DNA binding"/>
    <property type="evidence" value="ECO:0007669"/>
    <property type="project" value="UniProtKB-UniRule"/>
</dbReference>
<dbReference type="EMBL" id="JZDQ02000032">
    <property type="protein sequence ID" value="OIJ24821.1"/>
    <property type="molecule type" value="Genomic_DNA"/>
</dbReference>
<dbReference type="RefSeq" id="WP_045547845.1">
    <property type="nucleotide sequence ID" value="NZ_JZDQ02000032.1"/>
</dbReference>
<dbReference type="InterPro" id="IPR009057">
    <property type="entry name" value="Homeodomain-like_sf"/>
</dbReference>
<gene>
    <name evidence="4" type="ORF">UG56_020490</name>
</gene>
<dbReference type="AlphaFoldDB" id="A0A1J4MZS2"/>
<dbReference type="Gene3D" id="1.10.357.10">
    <property type="entry name" value="Tetracycline Repressor, domain 2"/>
    <property type="match status" value="1"/>
</dbReference>
<feature type="domain" description="HTH tetR-type" evidence="3">
    <location>
        <begin position="2"/>
        <end position="62"/>
    </location>
</feature>
<evidence type="ECO:0000313" key="5">
    <source>
        <dbReference type="Proteomes" id="UP000033772"/>
    </source>
</evidence>
<evidence type="ECO:0000259" key="3">
    <source>
        <dbReference type="PROSITE" id="PS50977"/>
    </source>
</evidence>
<feature type="DNA-binding region" description="H-T-H motif" evidence="2">
    <location>
        <begin position="25"/>
        <end position="44"/>
    </location>
</feature>
<dbReference type="InterPro" id="IPR001647">
    <property type="entry name" value="HTH_TetR"/>
</dbReference>
<accession>A0A1J4MZS2</accession>
<proteinExistence type="predicted"/>
<dbReference type="STRING" id="1844.UG56_020490"/>
<dbReference type="PRINTS" id="PR00455">
    <property type="entry name" value="HTHTETR"/>
</dbReference>
<dbReference type="PROSITE" id="PS50977">
    <property type="entry name" value="HTH_TETR_2"/>
    <property type="match status" value="1"/>
</dbReference>
<dbReference type="Proteomes" id="UP000033772">
    <property type="component" value="Unassembled WGS sequence"/>
</dbReference>
<dbReference type="OrthoDB" id="3474596at2"/>
<dbReference type="Pfam" id="PF00440">
    <property type="entry name" value="TetR_N"/>
    <property type="match status" value="1"/>
</dbReference>
<reference evidence="4" key="1">
    <citation type="submission" date="2016-10" db="EMBL/GenBank/DDBJ databases">
        <title>Draft Genome Sequence of Nocardioides luteus Strain BAFB, an Alkane-Degrading Bacterium Isolated from JP-7 Polluted Soil.</title>
        <authorList>
            <person name="Brown L."/>
            <person name="Ruiz O.N."/>
            <person name="Gunasekera T."/>
        </authorList>
    </citation>
    <scope>NUCLEOTIDE SEQUENCE [LARGE SCALE GENOMIC DNA]</scope>
    <source>
        <strain evidence="4">BAFB</strain>
    </source>
</reference>
<protein>
    <submittedName>
        <fullName evidence="4">TetR family transcriptional regulator</fullName>
    </submittedName>
</protein>